<sequence length="213" mass="24830">MRTYKRLRTNETMVDENQDREDNQILTENVNVVENVTENVTEADNIVVVRYVPQNDEYIQQTEIVVQIEHASDNEDLDQYLLIGLLEIWPTRMEVKEDYWKGIDDDMSEGPLFVPLKDFVGKEDGTEPSSKQLHKKKRKWYHTPNQQIKRRQNLFDASPCMRTTRHVRDRPDLEPPPLDETHSPLYHQSLGGTKTGVPSSGVNHMTLSSTRLR</sequence>
<proteinExistence type="predicted"/>
<dbReference type="Proteomes" id="UP001064489">
    <property type="component" value="Chromosome 2"/>
</dbReference>
<gene>
    <name evidence="2" type="ORF">LWI28_018697</name>
</gene>
<reference evidence="2" key="2">
    <citation type="submission" date="2023-02" db="EMBL/GenBank/DDBJ databases">
        <authorList>
            <person name="Swenson N.G."/>
            <person name="Wegrzyn J.L."/>
            <person name="Mcevoy S.L."/>
        </authorList>
    </citation>
    <scope>NUCLEOTIDE SEQUENCE</scope>
    <source>
        <strain evidence="2">91603</strain>
        <tissue evidence="2">Leaf</tissue>
    </source>
</reference>
<reference evidence="2" key="1">
    <citation type="journal article" date="2022" name="Plant J.">
        <title>Strategies of tolerance reflected in two North American maple genomes.</title>
        <authorList>
            <person name="McEvoy S.L."/>
            <person name="Sezen U.U."/>
            <person name="Trouern-Trend A."/>
            <person name="McMahon S.M."/>
            <person name="Schaberg P.G."/>
            <person name="Yang J."/>
            <person name="Wegrzyn J.L."/>
            <person name="Swenson N.G."/>
        </authorList>
    </citation>
    <scope>NUCLEOTIDE SEQUENCE</scope>
    <source>
        <strain evidence="2">91603</strain>
    </source>
</reference>
<keyword evidence="3" id="KW-1185">Reference proteome</keyword>
<dbReference type="AlphaFoldDB" id="A0AAD5NK10"/>
<comment type="caution">
    <text evidence="2">The sequence shown here is derived from an EMBL/GenBank/DDBJ whole genome shotgun (WGS) entry which is preliminary data.</text>
</comment>
<feature type="compositionally biased region" description="Polar residues" evidence="1">
    <location>
        <begin position="190"/>
        <end position="213"/>
    </location>
</feature>
<organism evidence="2 3">
    <name type="scientific">Acer negundo</name>
    <name type="common">Box elder</name>
    <dbReference type="NCBI Taxonomy" id="4023"/>
    <lineage>
        <taxon>Eukaryota</taxon>
        <taxon>Viridiplantae</taxon>
        <taxon>Streptophyta</taxon>
        <taxon>Embryophyta</taxon>
        <taxon>Tracheophyta</taxon>
        <taxon>Spermatophyta</taxon>
        <taxon>Magnoliopsida</taxon>
        <taxon>eudicotyledons</taxon>
        <taxon>Gunneridae</taxon>
        <taxon>Pentapetalae</taxon>
        <taxon>rosids</taxon>
        <taxon>malvids</taxon>
        <taxon>Sapindales</taxon>
        <taxon>Sapindaceae</taxon>
        <taxon>Hippocastanoideae</taxon>
        <taxon>Acereae</taxon>
        <taxon>Acer</taxon>
    </lineage>
</organism>
<evidence type="ECO:0000313" key="3">
    <source>
        <dbReference type="Proteomes" id="UP001064489"/>
    </source>
</evidence>
<name>A0AAD5NK10_ACENE</name>
<protein>
    <submittedName>
        <fullName evidence="2">Uncharacterized protein</fullName>
    </submittedName>
</protein>
<accession>A0AAD5NK10</accession>
<evidence type="ECO:0000256" key="1">
    <source>
        <dbReference type="SAM" id="MobiDB-lite"/>
    </source>
</evidence>
<feature type="region of interest" description="Disordered" evidence="1">
    <location>
        <begin position="166"/>
        <end position="213"/>
    </location>
</feature>
<dbReference type="EMBL" id="JAJSOW010000106">
    <property type="protein sequence ID" value="KAI9161563.1"/>
    <property type="molecule type" value="Genomic_DNA"/>
</dbReference>
<evidence type="ECO:0000313" key="2">
    <source>
        <dbReference type="EMBL" id="KAI9161563.1"/>
    </source>
</evidence>